<gene>
    <name evidence="2" type="ORF">H7995_23105</name>
</gene>
<feature type="transmembrane region" description="Helical" evidence="1">
    <location>
        <begin position="55"/>
        <end position="80"/>
    </location>
</feature>
<dbReference type="RefSeq" id="WP_185818955.1">
    <property type="nucleotide sequence ID" value="NZ_JACMYG010000031.1"/>
</dbReference>
<keyword evidence="1" id="KW-0472">Membrane</keyword>
<protein>
    <submittedName>
        <fullName evidence="2">Uncharacterized protein</fullName>
    </submittedName>
</protein>
<keyword evidence="3" id="KW-1185">Reference proteome</keyword>
<organism evidence="2 3">
    <name type="scientific">Pseudomonas kielensis</name>
    <dbReference type="NCBI Taxonomy" id="2762577"/>
    <lineage>
        <taxon>Bacteria</taxon>
        <taxon>Pseudomonadati</taxon>
        <taxon>Pseudomonadota</taxon>
        <taxon>Gammaproteobacteria</taxon>
        <taxon>Pseudomonadales</taxon>
        <taxon>Pseudomonadaceae</taxon>
        <taxon>Pseudomonas</taxon>
    </lineage>
</organism>
<reference evidence="2 3" key="1">
    <citation type="submission" date="2020-08" db="EMBL/GenBank/DDBJ databases">
        <title>Pseudomonas sp. nov.</title>
        <authorList>
            <person name="Gieschler S."/>
            <person name="Fiedler G."/>
            <person name="Brinks E."/>
            <person name="Boehnlein C."/>
            <person name="Franz C.M.A.P."/>
            <person name="Kabisch J."/>
        </authorList>
    </citation>
    <scope>NUCLEOTIDE SEQUENCE [LARGE SCALE GENOMIC DNA]</scope>
    <source>
        <strain evidence="2 3">MBT-1</strain>
    </source>
</reference>
<evidence type="ECO:0000313" key="3">
    <source>
        <dbReference type="Proteomes" id="UP000526003"/>
    </source>
</evidence>
<evidence type="ECO:0000256" key="1">
    <source>
        <dbReference type="SAM" id="Phobius"/>
    </source>
</evidence>
<feature type="transmembrane region" description="Helical" evidence="1">
    <location>
        <begin position="17"/>
        <end position="35"/>
    </location>
</feature>
<accession>A0A7X1L097</accession>
<sequence>MLTGQTPIKGVRYKVQLLLNGWVLAALLWCIGAGIKSVDDNILNGWISRVGTYFVYAGWACGLISLVIFLVLMGVHIHALRTGRIL</sequence>
<dbReference type="AlphaFoldDB" id="A0A7X1L097"/>
<evidence type="ECO:0000313" key="2">
    <source>
        <dbReference type="EMBL" id="MBC2692681.1"/>
    </source>
</evidence>
<dbReference type="Proteomes" id="UP000526003">
    <property type="component" value="Unassembled WGS sequence"/>
</dbReference>
<keyword evidence="1" id="KW-0812">Transmembrane</keyword>
<keyword evidence="1" id="KW-1133">Transmembrane helix</keyword>
<dbReference type="EMBL" id="JACMYG010000031">
    <property type="protein sequence ID" value="MBC2692681.1"/>
    <property type="molecule type" value="Genomic_DNA"/>
</dbReference>
<comment type="caution">
    <text evidence="2">The sequence shown here is derived from an EMBL/GenBank/DDBJ whole genome shotgun (WGS) entry which is preliminary data.</text>
</comment>
<proteinExistence type="predicted"/>
<name>A0A7X1L097_9PSED</name>